<dbReference type="GO" id="GO:0004824">
    <property type="term" value="F:lysine-tRNA ligase activity"/>
    <property type="evidence" value="ECO:0007669"/>
    <property type="project" value="UniProtKB-EC"/>
</dbReference>
<dbReference type="GO" id="GO:0005524">
    <property type="term" value="F:ATP binding"/>
    <property type="evidence" value="ECO:0007669"/>
    <property type="project" value="UniProtKB-KW"/>
</dbReference>
<keyword evidence="5" id="KW-0547">Nucleotide-binding</keyword>
<dbReference type="EMBL" id="DMAN01000108">
    <property type="protein sequence ID" value="HAE26500.1"/>
    <property type="molecule type" value="Genomic_DNA"/>
</dbReference>
<keyword evidence="7" id="KW-0648">Protein biosynthesis</keyword>
<evidence type="ECO:0000256" key="6">
    <source>
        <dbReference type="ARBA" id="ARBA00022840"/>
    </source>
</evidence>
<keyword evidence="8" id="KW-0030">Aminoacyl-tRNA synthetase</keyword>
<protein>
    <submittedName>
        <fullName evidence="9">Lysine--tRNA ligase</fullName>
        <ecNumber evidence="9">6.1.1.6</ecNumber>
    </submittedName>
</protein>
<evidence type="ECO:0000256" key="1">
    <source>
        <dbReference type="ARBA" id="ARBA00004496"/>
    </source>
</evidence>
<keyword evidence="6" id="KW-0067">ATP-binding</keyword>
<organism evidence="9 10">
    <name type="scientific">Hyphomonas adhaerens</name>
    <dbReference type="NCBI Taxonomy" id="81029"/>
    <lineage>
        <taxon>Bacteria</taxon>
        <taxon>Pseudomonadati</taxon>
        <taxon>Pseudomonadota</taxon>
        <taxon>Alphaproteobacteria</taxon>
        <taxon>Hyphomonadales</taxon>
        <taxon>Hyphomonadaceae</taxon>
        <taxon>Hyphomonas</taxon>
    </lineage>
</organism>
<dbReference type="InterPro" id="IPR008925">
    <property type="entry name" value="aa_tRNA-synth_I_cd-bd_sf"/>
</dbReference>
<sequence length="163" mass="18371">HIHNGNPPEVDMPVSFALLLNLVAVANPEDKSQLWGFITRYAQDASPETHPLLDELAGYAMRYYTDFILPEKTYRAPTEQERTAMADLSAHLKAFADEPTSENLQTLTFTIGKDHHFENLREWFKALYEVLLGQAQGPRFGSFAALYGKDNTARLIDESLARG</sequence>
<gene>
    <name evidence="9" type="primary">lysK</name>
    <name evidence="9" type="ORF">DCG58_05020</name>
</gene>
<keyword evidence="4 9" id="KW-0436">Ligase</keyword>
<dbReference type="Gene3D" id="1.10.10.350">
    <property type="match status" value="1"/>
</dbReference>
<reference evidence="9 10" key="1">
    <citation type="journal article" date="2018" name="Nat. Biotechnol.">
        <title>A standardized bacterial taxonomy based on genome phylogeny substantially revises the tree of life.</title>
        <authorList>
            <person name="Parks D.H."/>
            <person name="Chuvochina M."/>
            <person name="Waite D.W."/>
            <person name="Rinke C."/>
            <person name="Skarshewski A."/>
            <person name="Chaumeil P.A."/>
            <person name="Hugenholtz P."/>
        </authorList>
    </citation>
    <scope>NUCLEOTIDE SEQUENCE [LARGE SCALE GENOMIC DNA]</scope>
    <source>
        <strain evidence="9">UBA8733</strain>
    </source>
</reference>
<keyword evidence="3" id="KW-0963">Cytoplasm</keyword>
<dbReference type="InterPro" id="IPR002904">
    <property type="entry name" value="Lys-tRNA-ligase"/>
</dbReference>
<evidence type="ECO:0000256" key="2">
    <source>
        <dbReference type="ARBA" id="ARBA00005594"/>
    </source>
</evidence>
<evidence type="ECO:0000313" key="9">
    <source>
        <dbReference type="EMBL" id="HAE26500.1"/>
    </source>
</evidence>
<proteinExistence type="inferred from homology"/>
<name>A0A3B9GVP7_9PROT</name>
<accession>A0A3B9GVP7</accession>
<dbReference type="EC" id="6.1.1.6" evidence="9"/>
<dbReference type="GO" id="GO:0000049">
    <property type="term" value="F:tRNA binding"/>
    <property type="evidence" value="ECO:0007669"/>
    <property type="project" value="InterPro"/>
</dbReference>
<dbReference type="InterPro" id="IPR020751">
    <property type="entry name" value="aa-tRNA-synth_I_codon-bd_sub2"/>
</dbReference>
<dbReference type="SUPFAM" id="SSF48163">
    <property type="entry name" value="An anticodon-binding domain of class I aminoacyl-tRNA synthetases"/>
    <property type="match status" value="1"/>
</dbReference>
<evidence type="ECO:0000313" key="10">
    <source>
        <dbReference type="Proteomes" id="UP000259610"/>
    </source>
</evidence>
<comment type="subcellular location">
    <subcellularLocation>
        <location evidence="1">Cytoplasm</location>
    </subcellularLocation>
</comment>
<evidence type="ECO:0000256" key="5">
    <source>
        <dbReference type="ARBA" id="ARBA00022741"/>
    </source>
</evidence>
<comment type="similarity">
    <text evidence="2">Belongs to the class-I aminoacyl-tRNA synthetase family.</text>
</comment>
<evidence type="ECO:0000256" key="3">
    <source>
        <dbReference type="ARBA" id="ARBA00022490"/>
    </source>
</evidence>
<dbReference type="PANTHER" id="PTHR37940">
    <property type="entry name" value="LYSINE--TRNA LIGASE"/>
    <property type="match status" value="1"/>
</dbReference>
<feature type="non-terminal residue" evidence="9">
    <location>
        <position position="1"/>
    </location>
</feature>
<evidence type="ECO:0000256" key="7">
    <source>
        <dbReference type="ARBA" id="ARBA00022917"/>
    </source>
</evidence>
<dbReference type="AlphaFoldDB" id="A0A3B9GVP7"/>
<evidence type="ECO:0000256" key="4">
    <source>
        <dbReference type="ARBA" id="ARBA00022598"/>
    </source>
</evidence>
<dbReference type="GO" id="GO:0006430">
    <property type="term" value="P:lysyl-tRNA aminoacylation"/>
    <property type="evidence" value="ECO:0007669"/>
    <property type="project" value="InterPro"/>
</dbReference>
<dbReference type="GO" id="GO:0005737">
    <property type="term" value="C:cytoplasm"/>
    <property type="evidence" value="ECO:0007669"/>
    <property type="project" value="UniProtKB-SubCell"/>
</dbReference>
<comment type="caution">
    <text evidence="9">The sequence shown here is derived from an EMBL/GenBank/DDBJ whole genome shotgun (WGS) entry which is preliminary data.</text>
</comment>
<dbReference type="PANTHER" id="PTHR37940:SF1">
    <property type="entry name" value="LYSINE--TRNA LIGASE"/>
    <property type="match status" value="1"/>
</dbReference>
<evidence type="ECO:0000256" key="8">
    <source>
        <dbReference type="ARBA" id="ARBA00023146"/>
    </source>
</evidence>
<dbReference type="Proteomes" id="UP000259610">
    <property type="component" value="Unassembled WGS sequence"/>
</dbReference>